<evidence type="ECO:0000313" key="7">
    <source>
        <dbReference type="Proteomes" id="UP000279372"/>
    </source>
</evidence>
<keyword evidence="1" id="KW-0805">Transcription regulation</keyword>
<evidence type="ECO:0000313" key="6">
    <source>
        <dbReference type="EMBL" id="RMO94617.1"/>
    </source>
</evidence>
<evidence type="ECO:0000256" key="4">
    <source>
        <dbReference type="SAM" id="MobiDB-lite"/>
    </source>
</evidence>
<dbReference type="Proteomes" id="UP000279372">
    <property type="component" value="Unassembled WGS sequence"/>
</dbReference>
<dbReference type="InterPro" id="IPR002577">
    <property type="entry name" value="HTH_HxlR"/>
</dbReference>
<feature type="compositionally biased region" description="Polar residues" evidence="4">
    <location>
        <begin position="200"/>
        <end position="210"/>
    </location>
</feature>
<dbReference type="GO" id="GO:0003677">
    <property type="term" value="F:DNA binding"/>
    <property type="evidence" value="ECO:0007669"/>
    <property type="project" value="UniProtKB-KW"/>
</dbReference>
<gene>
    <name evidence="6" type="ORF">ALQ33_01716</name>
</gene>
<keyword evidence="2" id="KW-0238">DNA-binding</keyword>
<organism evidence="6 7">
    <name type="scientific">Pseudomonas syringae pv. philadelphi</name>
    <dbReference type="NCBI Taxonomy" id="251706"/>
    <lineage>
        <taxon>Bacteria</taxon>
        <taxon>Pseudomonadati</taxon>
        <taxon>Pseudomonadota</taxon>
        <taxon>Gammaproteobacteria</taxon>
        <taxon>Pseudomonadales</taxon>
        <taxon>Pseudomonadaceae</taxon>
        <taxon>Pseudomonas</taxon>
    </lineage>
</organism>
<dbReference type="Pfam" id="PF01638">
    <property type="entry name" value="HxlR"/>
    <property type="match status" value="1"/>
</dbReference>
<name>A0A3M3ZIW5_9PSED</name>
<dbReference type="AlphaFoldDB" id="A0A3M3ZIW5"/>
<feature type="domain" description="HTH hxlR-type" evidence="5">
    <location>
        <begin position="88"/>
        <end position="186"/>
    </location>
</feature>
<feature type="region of interest" description="Disordered" evidence="4">
    <location>
        <begin position="198"/>
        <end position="217"/>
    </location>
</feature>
<dbReference type="SUPFAM" id="SSF46785">
    <property type="entry name" value="Winged helix' DNA-binding domain"/>
    <property type="match status" value="1"/>
</dbReference>
<dbReference type="Gene3D" id="1.10.10.10">
    <property type="entry name" value="Winged helix-like DNA-binding domain superfamily/Winged helix DNA-binding domain"/>
    <property type="match status" value="1"/>
</dbReference>
<evidence type="ECO:0000259" key="5">
    <source>
        <dbReference type="PROSITE" id="PS51118"/>
    </source>
</evidence>
<dbReference type="PANTHER" id="PTHR33204">
    <property type="entry name" value="TRANSCRIPTIONAL REGULATOR, MARR FAMILY"/>
    <property type="match status" value="1"/>
</dbReference>
<protein>
    <submittedName>
        <fullName evidence="6">HxlR family transcriptional regulator</fullName>
    </submittedName>
</protein>
<evidence type="ECO:0000256" key="2">
    <source>
        <dbReference type="ARBA" id="ARBA00023125"/>
    </source>
</evidence>
<dbReference type="PANTHER" id="PTHR33204:SF18">
    <property type="entry name" value="TRANSCRIPTIONAL REGULATORY PROTEIN"/>
    <property type="match status" value="1"/>
</dbReference>
<evidence type="ECO:0000256" key="3">
    <source>
        <dbReference type="ARBA" id="ARBA00023163"/>
    </source>
</evidence>
<dbReference type="InterPro" id="IPR036388">
    <property type="entry name" value="WH-like_DNA-bd_sf"/>
</dbReference>
<keyword evidence="3" id="KW-0804">Transcription</keyword>
<dbReference type="EMBL" id="RBQB01000070">
    <property type="protein sequence ID" value="RMO94617.1"/>
    <property type="molecule type" value="Genomic_DNA"/>
</dbReference>
<sequence length="217" mass="23824">MAVTYFFVRSCRAPTGALIMAVLPVNRETAMSLNTDSAIQEYFASEKEAGVDAFETVFASDAAVIDEGKTHSGIEAIKAWKQNAKQKYPSRSVIQMLADKWTLLVIDSLSSGPIRSGELRRHVGGVTQKMLTQTLRLLERDGLVLRVVYPSSPPSVEYSLTPLGVSITAVTAQMCQWAEDNMKPVLVARLDYDTRVASDEQATASTTSARSVRREFT</sequence>
<dbReference type="SUPFAM" id="SSF54427">
    <property type="entry name" value="NTF2-like"/>
    <property type="match status" value="1"/>
</dbReference>
<accession>A0A3M3ZIW5</accession>
<reference evidence="6 7" key="1">
    <citation type="submission" date="2018-08" db="EMBL/GenBank/DDBJ databases">
        <title>Recombination of ecologically and evolutionarily significant loci maintains genetic cohesion in the Pseudomonas syringae species complex.</title>
        <authorList>
            <person name="Dillon M."/>
            <person name="Thakur S."/>
            <person name="Almeida R.N.D."/>
            <person name="Weir B.S."/>
            <person name="Guttman D.S."/>
        </authorList>
    </citation>
    <scope>NUCLEOTIDE SEQUENCE [LARGE SCALE GENOMIC DNA]</scope>
    <source>
        <strain evidence="6 7">ICMP 8902</strain>
    </source>
</reference>
<comment type="caution">
    <text evidence="6">The sequence shown here is derived from an EMBL/GenBank/DDBJ whole genome shotgun (WGS) entry which is preliminary data.</text>
</comment>
<dbReference type="InterPro" id="IPR036390">
    <property type="entry name" value="WH_DNA-bd_sf"/>
</dbReference>
<evidence type="ECO:0000256" key="1">
    <source>
        <dbReference type="ARBA" id="ARBA00023015"/>
    </source>
</evidence>
<dbReference type="InterPro" id="IPR032710">
    <property type="entry name" value="NTF2-like_dom_sf"/>
</dbReference>
<proteinExistence type="predicted"/>
<dbReference type="PROSITE" id="PS51118">
    <property type="entry name" value="HTH_HXLR"/>
    <property type="match status" value="1"/>
</dbReference>